<feature type="domain" description="FAT" evidence="15">
    <location>
        <begin position="2575"/>
        <end position="3181"/>
    </location>
</feature>
<evidence type="ECO:0000256" key="11">
    <source>
        <dbReference type="PROSITE-ProRule" id="PRU10141"/>
    </source>
</evidence>
<dbReference type="Gene3D" id="1.10.1070.11">
    <property type="entry name" value="Phosphatidylinositol 3-/4-kinase, catalytic domain"/>
    <property type="match status" value="1"/>
</dbReference>
<dbReference type="GO" id="GO:0000124">
    <property type="term" value="C:SAGA complex"/>
    <property type="evidence" value="ECO:0007669"/>
    <property type="project" value="TreeGrafter"/>
</dbReference>
<dbReference type="CDD" id="cd05163">
    <property type="entry name" value="PIKK_TRRAP"/>
    <property type="match status" value="1"/>
</dbReference>
<evidence type="ECO:0000256" key="6">
    <source>
        <dbReference type="ARBA" id="ARBA00022741"/>
    </source>
</evidence>
<evidence type="ECO:0000313" key="16">
    <source>
        <dbReference type="EMBL" id="CAD7275982.1"/>
    </source>
</evidence>
<comment type="similarity">
    <text evidence="1">Belongs to the PI3/PI4-kinase family. TRA1 subfamily.</text>
</comment>
<dbReference type="PROSITE" id="PS50011">
    <property type="entry name" value="PROTEIN_KINASE_DOM"/>
    <property type="match status" value="1"/>
</dbReference>
<evidence type="ECO:0000256" key="8">
    <source>
        <dbReference type="ARBA" id="ARBA00022840"/>
    </source>
</evidence>
<dbReference type="InterPro" id="IPR003151">
    <property type="entry name" value="PIK-rel_kinase_FAT"/>
</dbReference>
<keyword evidence="4" id="KW-0723">Serine/threonine-protein kinase</keyword>
<accession>A0A7R9BKM1</accession>
<dbReference type="InterPro" id="IPR014009">
    <property type="entry name" value="PIK_FAT"/>
</dbReference>
<proteinExistence type="inferred from homology"/>
<evidence type="ECO:0000259" key="14">
    <source>
        <dbReference type="PROSITE" id="PS50290"/>
    </source>
</evidence>
<dbReference type="Gene3D" id="1.10.510.10">
    <property type="entry name" value="Transferase(Phosphotransferase) domain 1"/>
    <property type="match status" value="1"/>
</dbReference>
<evidence type="ECO:0000256" key="9">
    <source>
        <dbReference type="ARBA" id="ARBA00047899"/>
    </source>
</evidence>
<reference evidence="16" key="1">
    <citation type="submission" date="2020-11" db="EMBL/GenBank/DDBJ databases">
        <authorList>
            <person name="Tran Van P."/>
        </authorList>
    </citation>
    <scope>NUCLEOTIDE SEQUENCE</scope>
</reference>
<evidence type="ECO:0000256" key="2">
    <source>
        <dbReference type="ARBA" id="ARBA00008718"/>
    </source>
</evidence>
<evidence type="ECO:0000256" key="4">
    <source>
        <dbReference type="ARBA" id="ARBA00022527"/>
    </source>
</evidence>
<dbReference type="InterPro" id="IPR011989">
    <property type="entry name" value="ARM-like"/>
</dbReference>
<evidence type="ECO:0000256" key="10">
    <source>
        <dbReference type="ARBA" id="ARBA00048679"/>
    </source>
</evidence>
<feature type="binding site" evidence="11">
    <location>
        <position position="3998"/>
    </location>
    <ligand>
        <name>ATP</name>
        <dbReference type="ChEBI" id="CHEBI:30616"/>
    </ligand>
</feature>
<dbReference type="Pfam" id="PF02259">
    <property type="entry name" value="FAT"/>
    <property type="match status" value="1"/>
</dbReference>
<dbReference type="GO" id="GO:0006355">
    <property type="term" value="P:regulation of DNA-templated transcription"/>
    <property type="evidence" value="ECO:0007669"/>
    <property type="project" value="TreeGrafter"/>
</dbReference>
<evidence type="ECO:0000313" key="17">
    <source>
        <dbReference type="Proteomes" id="UP000678499"/>
    </source>
</evidence>
<feature type="domain" description="PI3K/PI4K catalytic" evidence="14">
    <location>
        <begin position="3435"/>
        <end position="3766"/>
    </location>
</feature>
<evidence type="ECO:0000259" key="13">
    <source>
        <dbReference type="PROSITE" id="PS50011"/>
    </source>
</evidence>
<feature type="region of interest" description="Disordered" evidence="12">
    <location>
        <begin position="3194"/>
        <end position="3222"/>
    </location>
</feature>
<keyword evidence="6 11" id="KW-0547">Nucleotide-binding</keyword>
<dbReference type="GO" id="GO:0035267">
    <property type="term" value="C:NuA4 histone acetyltransferase complex"/>
    <property type="evidence" value="ECO:0007669"/>
    <property type="project" value="TreeGrafter"/>
</dbReference>
<dbReference type="EMBL" id="CAJPEX010000522">
    <property type="protein sequence ID" value="CAG0916134.1"/>
    <property type="molecule type" value="Genomic_DNA"/>
</dbReference>
<evidence type="ECO:0000256" key="3">
    <source>
        <dbReference type="ARBA" id="ARBA00012513"/>
    </source>
</evidence>
<keyword evidence="8 11" id="KW-0067">ATP-binding</keyword>
<sequence>MSGNPGLIPGPGGPSLLCGLPVDPQTATNVIQQCLVTLSGNPTEKVAAEAALKLSEHFEIAFEMTRQYRLPQSPESMPLSNILRSMYQTATSCIPDMYFAKPTLTVSAIGEVSVDNIYVATTVTVKSSSEGGKPVILTCLPKCSQSLKVLSEIPLFLILIYQMHRNLITQEGNFIIPEVIKAVVTFPTKQQRERPDFNHDLWTEIIHAQVKSLTFLCYIGRMYSNLIMKHSDEIVEALMTLLEVCPRHLTSLRKELIVNMKHLVTTDVRYKFVAVLHRLFSDFAISGDGWTSREAMRPLAYSTLADLVHHVRTKLSTDLITKAVQLFCRNLHDDTLATGVQMMSAKLLLNLIDPIRMKAESEPIPCRKLLLFIMHASVVKCRTLSEVHLPILLAREKSDELKSGLSNAAHEYQTLALGTNNTPNGLTVGDTRGLIRTLIATNKSATWGLCGFPMPADGTVVLNKQFSTKETLVLIKAVKWGLMALDVFLLSGPNAVGSARGQGGQQQVGSSPVVRTKDEKEILEYFTNMFTVMNASTYKEVMEATIEDMVERFGANPGLQMVGHTFLLTQHTSPVFASVLLNFLIERMNRLGCEASSKNDEKLTGSGRRQDPVERATLYLRLFKLVFGSASFHPAVIEQMLQPHLHRIVKNTLELALTAKEPYNFFLLLRALFRSIGAGSHDLLNQEFLPLLPSLLQGLNGLQSGCHKLYMHDLFVELCLSVPVRLSSLLPYLPMLMDPLVSALNSSQPLVEQGLRTLELCVDNLQPDFLYEHIQPVRAQLMQSLWKTLQSTQNGTAKSAFRVLGKFGGGNRKILVEPQRVEHCEKDPFSGPFIDIEYPGYQRKVSLPVERALETAYNVLRSASVDEHCKTQSWELARGFLLGSFDATEGLIAVNIILSRGSITELFRNLPIPETRPCRSFSMLTPRPRGEGGDSRWPGSMAIPSTYRAHHLAIACCLAAAANKKIAPSALPVLKGIGVHLTLVTITNHLRGTSEIMPDGTDPMVLFDVISEVMAADDEELRRPARFVLDLVFNTSTMLLGSPLRVVKLPFVAYFAEAQCYLCYERAWYAKVGGCYGIRYLFRRLPLSWTLRHLKQFLGALTFVLFDLSGEVSSGALDIGKEVLDEMLTKAATPLPGEMEDVARAQESTVDEISLSALRVLREKAISDVYAELVKNFISSNVIVRTTAMKMVEKLAEIRGEAVRNIIARHRKSLADQVPPKKSVLRQFDPAGQTGILEANLFCAKLTPPVISYDKTEHAYFLEELLDLCEKDEAQLMKSPCYKNAGSLLAVRVPAVKTLAALYYVDVELTRSRLIPTFYQMLTAQNTPENLREAALEALETIVSHVAPNEAWISAVTKKLVSAVHDQMHLSVACVENLKYACRLFPSYVQDWVPDNSRRLGEQMLQNLKKWLEISIIAQKGGVSVRSGAEWQLCVAILELYEYLVHINEKFVEPAFKLVQQTERALCVEVGSPFRPALLKVMLRFPMHTVSLFLCDNFLKDDSCCRWFFYILKSPKGHIFREILESPMFVLKLISIAQGQHQPLSGRSPAQANVQNPGDRVLLQSMAVRIVATLVEENELWIVQQHDLVAALQEIWLSDEFHTRQADDIGLGEDPEHWPEGPLLARVLLKYFDGNPYDSIELLFGLTKAFLVRSTANYHFLLEYLEENVAGQMPVMWVRAAFFKFVELNAAAAHCVVDLSDPAGKDYPFLHLPEARASIIYRILMPCFAHCFSMGQTDALVGQPPSPESTSEDDILAVYVNRVDCLKIMFLQFSALLVDSAPDHMHDPRWKKHGYRLRRLITFAWPSLMGRDMQDPTVKYCGHLFLATVARKKAVNKKTVLQLFHSLLKASAGDARSLVQKCLQILTPAMPYRMEDDNAMLAHWTKKILMEEWNNLSQLSHILYLIVKQYKVYALVEKPFVPHMVQSLARIGLGPNANMESKRLSIDVADVILRWHLMNSPNCGEEGTLPLPEDLGNLSEEEYMKIVEEGLGVTLSGKGIEKQHAEAVINFLLRSACSVIDVAAGEILSKRCLNLAKIGIGWWPAAELKLNWMEKIFSSVANIDQQSAGGAGAGFTSNPQMIVYAVCVGLDMLTYLFSGPMEGSPDKILQIVGPLQKSLAVCLASSNQRIVYEGLSTHDKTSNAPQATSTLLSAVLILKAACSGNPAYLDRLISTFMRVLQRLVQEHLAVQAPNPQTNYSNEPGIALISEMIVHGIDLVKARVNVLSFEMRKVFFSGVLNLLINKSKDAKIFKALIRMTEDWVKMRINLETVEVPTVRELAVVLTRLLFVIESKFASDNDLKGHFLELVLLIYESDVFYGTELTSRLEPCFLCGLRSNQAELRRRFYQAFENSVKKTLLDRLMFILTSQNWDGIGDYFWIKVCIDLLLTAATPDTTVQLRKENQFMSPLAQFMSSGEEFSVSLDLINDLDVSVSPEDLQADIEDLTRGFEDQPLEPRENFQKLLGDQIKFLMPAALSDLRDFQTNQVMCKGLWLSALCDLCRFDTSLADQMWKAMFPSIWAALDNDQKLIVGRELLPFASSGAHIAQKSCQPSALNCFMSAVLRCEPSIPVPAGVMYYFGKSHNMWHDSMLLLENEVFADRETQKFCLNQVRGDACYDFDEESGDSEEVEAIPNCHPLQDSLTSLAALYREMGEEDMFASLWQQQKAQYAETKMALAYSQHGCYELAEGALELAMCRMKSDFATSAAPPPMNAEFKLIEEEWFRVSREMNEWDMLVEFASNIECEVDPWISMEGAWKSTPSHVNWDLAKVAMKRIEAKNNSKLEWKAKIYEAYYHLFNPTEKQPALVEKLVQGATEAAITEWRRLPPIVSHSHVLLLQASQLITELQESFMVYQVLMQGGARQNGAPLSTSAALNEIRAILKTWRNRLPVRSDALSHWSDLISLRLVTFQFLCDASSHASAGGSPNPVDSAVGGSVALGTGNAAMAMLTFAKMARKHKQIDLCVEWIEKMSNLPSPSISDSYLRAKQLYKCHLSWGASGNYHDLKEGLEALMNAGQQYYDKTMKADLIAERGRFHQLLGELEDAGKQMSTAVQIHDSPKNWFIWGQFHEEMFLKDTSNMEFGTSAMVCYLHSAIQIADPKARRPLSKVLWLLSYDNESLQLGMNMEMWVSEISPMAWLPWIPQLLTWLRRKDGKFVMSTLARIGRVYPQAVYFPVRTFFLSLKIEFKNRREAELASKSPAHSEGETSGEVGHQPATPQPQQILSKNTNAMLRCSRIMHSQKELHPTILAAFEVLVEHIRTTSTRDGLGEEALRQLRIVLTRCYHHAFDNKMNILEAALPLEVQGNLKRIVQNLAASIDVACVGASPNKDDTMKSPVRAAVSHVSNIHFKKTKDDLLAEPEFADPTNAKLYPTILKMRKWIVKFEALNKSFTKSLLIDDRCKFLCNCNLNTVEMELPGEQLIPKPSNYVVKIARFLPRVEVVNRNGISARRLFIRGHNGRVYPYLVVNDAGGEGAPQEDRIMQLLRFFNYPMSKHTETAKRFLAFTVPKAVSVSPNYRFIEDNPTSVSLYDIYKRWCAEAKEDEMEPVDKYYDRLRFLQSEGRDVTNETFKELLIDVQRDHVPKNVLRKWALKTYPNASNYWTFRQTVIKSLALVNMVEWVCFLKSMGPENIHFYRDSGTLVCSNPKFDISESTGELSSTHPVPFRLTPSFVDFCTEFGIHGPFVASMIAAARSIAEPHHAMSSIIGAILRDDILAFVTRNHPDPPEPTDGSTDKDRDLPWAAHRDEIISLLTKANNAVYSRLGSLATFEGMDSKASSLVTAAGYVVIRVYPLRMSRSSLSAASGHGSKKVYIGDLPYKVQKTVCEYVDADKDAWRELVKKELHKYLECEDFTVVLKQRQKSKREDDDEEIPSSAMYLQRRDNNTEGGNALANDVDANRNDLNASSEKKTVEKRVNDPNIRAADARFTRTDNGLGSGVERGTISSFQETIGKALDGLIRVDVKEIQEATDYFSNENIVGRGGFGTVFRGVWKHTPVAVKRIDPRNHAGDAAVAEATLKQSLIELKTSSQYKHPNILQLYAYAFDSSLYFVFEFMPNGSLEDRLLCKRGTPPLDYRTRLNIAVGVAAGIQYLHTVIPSKPLIHGDIKSANILLDAAFQPKLGDFGLAREAPDLSESDMTHVQVSRVRGTKPYLPDEYLKDKDLSPKVDTYSFGVVLLELSTGRRAWDDRRLLRDWVEQRIGEQRVVPPDVLDKTVRPEGRDRLFKLLKLGLQCASRKKVDRPSMVAVYEELRDFSAMQDRRTRQISLPGSSELDRRGLVSPHDQQFFAELHRLSVVRSPHPVNWGLSPAGSLGGMPTGGSASPYVLSTASINSPVNAFVGRPNLISSPTRSSTDPRLLSRPGVPSGFVGSGLARPIPRYQGAFGLPNFQAPGLTPGASPVSWLHSPNANATASTTLSTQSGVAAELQKPLIPTVVPEILSMPVPEVKPSPEVSPVIPDFSALNIGGAAATPAAPKEEAACPVFSVVHKLNLTMN</sequence>
<evidence type="ECO:0000256" key="5">
    <source>
        <dbReference type="ARBA" id="ARBA00022679"/>
    </source>
</evidence>
<dbReference type="PROSITE" id="PS51189">
    <property type="entry name" value="FAT"/>
    <property type="match status" value="1"/>
</dbReference>
<dbReference type="SUPFAM" id="SSF56112">
    <property type="entry name" value="Protein kinase-like (PK-like)"/>
    <property type="match status" value="2"/>
</dbReference>
<dbReference type="PANTHER" id="PTHR11139:SF1">
    <property type="entry name" value="TRANSFORMATION_TRANSCRIPTION DOMAIN-ASSOCIATED PROTEIN"/>
    <property type="match status" value="1"/>
</dbReference>
<dbReference type="InterPro" id="IPR036940">
    <property type="entry name" value="PI3/4_kinase_cat_sf"/>
</dbReference>
<dbReference type="OrthoDB" id="5570127at2759"/>
<dbReference type="Pfam" id="PF00454">
    <property type="entry name" value="PI3_PI4_kinase"/>
    <property type="match status" value="1"/>
</dbReference>
<comment type="catalytic activity">
    <reaction evidence="9">
        <text>L-threonyl-[protein] + ATP = O-phospho-L-threonyl-[protein] + ADP + H(+)</text>
        <dbReference type="Rhea" id="RHEA:46608"/>
        <dbReference type="Rhea" id="RHEA-COMP:11060"/>
        <dbReference type="Rhea" id="RHEA-COMP:11605"/>
        <dbReference type="ChEBI" id="CHEBI:15378"/>
        <dbReference type="ChEBI" id="CHEBI:30013"/>
        <dbReference type="ChEBI" id="CHEBI:30616"/>
        <dbReference type="ChEBI" id="CHEBI:61977"/>
        <dbReference type="ChEBI" id="CHEBI:456216"/>
        <dbReference type="EC" id="2.7.11.1"/>
    </reaction>
</comment>
<dbReference type="InterPro" id="IPR046805">
    <property type="entry name" value="Tra1_ring"/>
</dbReference>
<evidence type="ECO:0000256" key="7">
    <source>
        <dbReference type="ARBA" id="ARBA00022777"/>
    </source>
</evidence>
<dbReference type="Gene3D" id="1.25.10.10">
    <property type="entry name" value="Leucine-rich Repeat Variant"/>
    <property type="match status" value="1"/>
</dbReference>
<dbReference type="InterPro" id="IPR046807">
    <property type="entry name" value="Tra1_central"/>
</dbReference>
<dbReference type="PROSITE" id="PS00107">
    <property type="entry name" value="PROTEIN_KINASE_ATP"/>
    <property type="match status" value="1"/>
</dbReference>
<keyword evidence="17" id="KW-1185">Reference proteome</keyword>
<dbReference type="InterPro" id="IPR011009">
    <property type="entry name" value="Kinase-like_dom_sf"/>
</dbReference>
<dbReference type="InterPro" id="IPR017441">
    <property type="entry name" value="Protein_kinase_ATP_BS"/>
</dbReference>
<evidence type="ECO:0000256" key="12">
    <source>
        <dbReference type="SAM" id="MobiDB-lite"/>
    </source>
</evidence>
<dbReference type="CDD" id="cd14066">
    <property type="entry name" value="STKc_IRAK"/>
    <property type="match status" value="1"/>
</dbReference>
<dbReference type="InterPro" id="IPR008271">
    <property type="entry name" value="Ser/Thr_kinase_AS"/>
</dbReference>
<keyword evidence="7" id="KW-0418">Kinase</keyword>
<dbReference type="PROSITE" id="PS00108">
    <property type="entry name" value="PROTEIN_KINASE_ST"/>
    <property type="match status" value="1"/>
</dbReference>
<comment type="catalytic activity">
    <reaction evidence="10">
        <text>L-seryl-[protein] + ATP = O-phospho-L-seryl-[protein] + ADP + H(+)</text>
        <dbReference type="Rhea" id="RHEA:17989"/>
        <dbReference type="Rhea" id="RHEA-COMP:9863"/>
        <dbReference type="Rhea" id="RHEA-COMP:11604"/>
        <dbReference type="ChEBI" id="CHEBI:15378"/>
        <dbReference type="ChEBI" id="CHEBI:29999"/>
        <dbReference type="ChEBI" id="CHEBI:30616"/>
        <dbReference type="ChEBI" id="CHEBI:83421"/>
        <dbReference type="ChEBI" id="CHEBI:456216"/>
        <dbReference type="EC" id="2.7.11.1"/>
    </reaction>
</comment>
<dbReference type="FunFam" id="1.10.510.10:FF:000754">
    <property type="entry name" value="Interleukin-1 receptor-associated kinase"/>
    <property type="match status" value="1"/>
</dbReference>
<dbReference type="PANTHER" id="PTHR11139">
    <property type="entry name" value="ATAXIA TELANGIECTASIA MUTATED ATM -RELATED"/>
    <property type="match status" value="1"/>
</dbReference>
<dbReference type="Proteomes" id="UP000678499">
    <property type="component" value="Unassembled WGS sequence"/>
</dbReference>
<dbReference type="Pfam" id="PF00069">
    <property type="entry name" value="Pkinase"/>
    <property type="match status" value="1"/>
</dbReference>
<dbReference type="GO" id="GO:0006281">
    <property type="term" value="P:DNA repair"/>
    <property type="evidence" value="ECO:0007669"/>
    <property type="project" value="TreeGrafter"/>
</dbReference>
<dbReference type="SMART" id="SM00146">
    <property type="entry name" value="PI3Kc"/>
    <property type="match status" value="1"/>
</dbReference>
<dbReference type="SMART" id="SM00220">
    <property type="entry name" value="S_TKc"/>
    <property type="match status" value="1"/>
</dbReference>
<dbReference type="GO" id="GO:0004674">
    <property type="term" value="F:protein serine/threonine kinase activity"/>
    <property type="evidence" value="ECO:0007669"/>
    <property type="project" value="UniProtKB-KW"/>
</dbReference>
<feature type="region of interest" description="Disordered" evidence="12">
    <location>
        <begin position="3857"/>
        <end position="3912"/>
    </location>
</feature>
<comment type="similarity">
    <text evidence="2">Belongs to the protein kinase superfamily. TKL Ser/Thr protein kinase family. Pelle subfamily.</text>
</comment>
<dbReference type="InterPro" id="IPR000403">
    <property type="entry name" value="PI3/4_kinase_cat_dom"/>
</dbReference>
<evidence type="ECO:0000256" key="1">
    <source>
        <dbReference type="ARBA" id="ARBA00007234"/>
    </source>
</evidence>
<dbReference type="Pfam" id="PF20175">
    <property type="entry name" value="Tra1_central"/>
    <property type="match status" value="1"/>
</dbReference>
<dbReference type="InterPro" id="IPR000719">
    <property type="entry name" value="Prot_kinase_dom"/>
</dbReference>
<feature type="domain" description="Protein kinase" evidence="13">
    <location>
        <begin position="3971"/>
        <end position="4253"/>
    </location>
</feature>
<protein>
    <recommendedName>
        <fullName evidence="3">non-specific serine/threonine protein kinase</fullName>
        <ecNumber evidence="3">2.7.11.1</ecNumber>
    </recommendedName>
</protein>
<dbReference type="GO" id="GO:0005524">
    <property type="term" value="F:ATP binding"/>
    <property type="evidence" value="ECO:0007669"/>
    <property type="project" value="UniProtKB-UniRule"/>
</dbReference>
<dbReference type="GO" id="GO:0005634">
    <property type="term" value="C:nucleus"/>
    <property type="evidence" value="ECO:0007669"/>
    <property type="project" value="TreeGrafter"/>
</dbReference>
<name>A0A7R9BKM1_9CRUS</name>
<dbReference type="Gene3D" id="3.30.200.20">
    <property type="entry name" value="Phosphorylase Kinase, domain 1"/>
    <property type="match status" value="1"/>
</dbReference>
<gene>
    <name evidence="16" type="ORF">NMOB1V02_LOCUS3765</name>
</gene>
<dbReference type="EMBL" id="OA882559">
    <property type="protein sequence ID" value="CAD7275982.1"/>
    <property type="molecule type" value="Genomic_DNA"/>
</dbReference>
<dbReference type="SUPFAM" id="SSF48371">
    <property type="entry name" value="ARM repeat"/>
    <property type="match status" value="3"/>
</dbReference>
<organism evidence="16">
    <name type="scientific">Notodromas monacha</name>
    <dbReference type="NCBI Taxonomy" id="399045"/>
    <lineage>
        <taxon>Eukaryota</taxon>
        <taxon>Metazoa</taxon>
        <taxon>Ecdysozoa</taxon>
        <taxon>Arthropoda</taxon>
        <taxon>Crustacea</taxon>
        <taxon>Oligostraca</taxon>
        <taxon>Ostracoda</taxon>
        <taxon>Podocopa</taxon>
        <taxon>Podocopida</taxon>
        <taxon>Cypridocopina</taxon>
        <taxon>Cypridoidea</taxon>
        <taxon>Cyprididae</taxon>
        <taxon>Notodromas</taxon>
    </lineage>
</organism>
<dbReference type="InterPro" id="IPR016024">
    <property type="entry name" value="ARM-type_fold"/>
</dbReference>
<dbReference type="Pfam" id="PF20206">
    <property type="entry name" value="Tra1_ring"/>
    <property type="match status" value="1"/>
</dbReference>
<dbReference type="EC" id="2.7.11.1" evidence="3"/>
<dbReference type="InterPro" id="IPR050517">
    <property type="entry name" value="DDR_Repair_Kinase"/>
</dbReference>
<evidence type="ECO:0000259" key="15">
    <source>
        <dbReference type="PROSITE" id="PS51189"/>
    </source>
</evidence>
<feature type="compositionally biased region" description="Basic and acidic residues" evidence="12">
    <location>
        <begin position="3194"/>
        <end position="3204"/>
    </location>
</feature>
<keyword evidence="5" id="KW-0808">Transferase</keyword>
<dbReference type="PROSITE" id="PS50290">
    <property type="entry name" value="PI3_4_KINASE_3"/>
    <property type="match status" value="1"/>
</dbReference>